<dbReference type="EMBL" id="JAJTJA010000014">
    <property type="protein sequence ID" value="KAH8690318.1"/>
    <property type="molecule type" value="Genomic_DNA"/>
</dbReference>
<proteinExistence type="predicted"/>
<keyword evidence="1" id="KW-0472">Membrane</keyword>
<reference evidence="2" key="1">
    <citation type="submission" date="2021-12" db="EMBL/GenBank/DDBJ databases">
        <title>Convergent genome expansion in fungi linked to evolution of root-endophyte symbiosis.</title>
        <authorList>
            <consortium name="DOE Joint Genome Institute"/>
            <person name="Ke Y.-H."/>
            <person name="Bonito G."/>
            <person name="Liao H.-L."/>
            <person name="Looney B."/>
            <person name="Rojas-Flechas A."/>
            <person name="Nash J."/>
            <person name="Hameed K."/>
            <person name="Schadt C."/>
            <person name="Martin F."/>
            <person name="Crous P.W."/>
            <person name="Miettinen O."/>
            <person name="Magnuson J.K."/>
            <person name="Labbe J."/>
            <person name="Jacobson D."/>
            <person name="Doktycz M.J."/>
            <person name="Veneault-Fourrey C."/>
            <person name="Kuo A."/>
            <person name="Mondo S."/>
            <person name="Calhoun S."/>
            <person name="Riley R."/>
            <person name="Ohm R."/>
            <person name="LaButti K."/>
            <person name="Andreopoulos B."/>
            <person name="Pangilinan J."/>
            <person name="Nolan M."/>
            <person name="Tritt A."/>
            <person name="Clum A."/>
            <person name="Lipzen A."/>
            <person name="Daum C."/>
            <person name="Barry K."/>
            <person name="Grigoriev I.V."/>
            <person name="Vilgalys R."/>
        </authorList>
    </citation>
    <scope>NUCLEOTIDE SEQUENCE</scope>
    <source>
        <strain evidence="2">PMI_201</strain>
    </source>
</reference>
<evidence type="ECO:0000313" key="2">
    <source>
        <dbReference type="EMBL" id="KAH8690318.1"/>
    </source>
</evidence>
<gene>
    <name evidence="2" type="ORF">BGW36DRAFT_390585</name>
</gene>
<keyword evidence="3" id="KW-1185">Reference proteome</keyword>
<evidence type="ECO:0000256" key="1">
    <source>
        <dbReference type="SAM" id="Phobius"/>
    </source>
</evidence>
<dbReference type="GeneID" id="70247786"/>
<dbReference type="RefSeq" id="XP_046066601.1">
    <property type="nucleotide sequence ID" value="XM_046217499.1"/>
</dbReference>
<feature type="transmembrane region" description="Helical" evidence="1">
    <location>
        <begin position="6"/>
        <end position="26"/>
    </location>
</feature>
<evidence type="ECO:0000313" key="3">
    <source>
        <dbReference type="Proteomes" id="UP001201262"/>
    </source>
</evidence>
<accession>A0AAD4KEW8</accession>
<dbReference type="AlphaFoldDB" id="A0AAD4KEW8"/>
<dbReference type="Proteomes" id="UP001201262">
    <property type="component" value="Unassembled WGS sequence"/>
</dbReference>
<protein>
    <submittedName>
        <fullName evidence="2">Uncharacterized protein</fullName>
    </submittedName>
</protein>
<keyword evidence="1" id="KW-0812">Transmembrane</keyword>
<name>A0AAD4KEW8_9EURO</name>
<sequence>MAWKVYTLLLCLFVIILVIIVLRRLYFHPLSRFPGPKLASITSFVLFYVLWTGREKVLVSQSASDLRVSRKVRAESPFF</sequence>
<comment type="caution">
    <text evidence="2">The sequence shown here is derived from an EMBL/GenBank/DDBJ whole genome shotgun (WGS) entry which is preliminary data.</text>
</comment>
<keyword evidence="1" id="KW-1133">Transmembrane helix</keyword>
<organism evidence="2 3">
    <name type="scientific">Talaromyces proteolyticus</name>
    <dbReference type="NCBI Taxonomy" id="1131652"/>
    <lineage>
        <taxon>Eukaryota</taxon>
        <taxon>Fungi</taxon>
        <taxon>Dikarya</taxon>
        <taxon>Ascomycota</taxon>
        <taxon>Pezizomycotina</taxon>
        <taxon>Eurotiomycetes</taxon>
        <taxon>Eurotiomycetidae</taxon>
        <taxon>Eurotiales</taxon>
        <taxon>Trichocomaceae</taxon>
        <taxon>Talaromyces</taxon>
        <taxon>Talaromyces sect. Bacilispori</taxon>
    </lineage>
</organism>